<evidence type="ECO:0000259" key="2">
    <source>
        <dbReference type="Pfam" id="PF13542"/>
    </source>
</evidence>
<dbReference type="EMBL" id="CP071696">
    <property type="protein sequence ID" value="QTX06250.1"/>
    <property type="molecule type" value="Genomic_DNA"/>
</dbReference>
<dbReference type="Pfam" id="PF01610">
    <property type="entry name" value="DDE_Tnp_ISL3"/>
    <property type="match status" value="1"/>
</dbReference>
<gene>
    <name evidence="3" type="ORF">G127AT_09145</name>
</gene>
<evidence type="ECO:0000259" key="1">
    <source>
        <dbReference type="Pfam" id="PF01610"/>
    </source>
</evidence>
<dbReference type="InterPro" id="IPR002560">
    <property type="entry name" value="Transposase_DDE"/>
</dbReference>
<dbReference type="InterPro" id="IPR047951">
    <property type="entry name" value="Transpos_ISL3"/>
</dbReference>
<dbReference type="PANTHER" id="PTHR33498:SF1">
    <property type="entry name" value="TRANSPOSASE FOR INSERTION SEQUENCE ELEMENT IS1557"/>
    <property type="match status" value="1"/>
</dbReference>
<dbReference type="AlphaFoldDB" id="A0A975FPY4"/>
<evidence type="ECO:0000313" key="3">
    <source>
        <dbReference type="EMBL" id="QTX06250.1"/>
    </source>
</evidence>
<dbReference type="NCBIfam" id="NF033550">
    <property type="entry name" value="transpos_ISL3"/>
    <property type="match status" value="1"/>
</dbReference>
<dbReference type="KEGG" id="aarc:G127AT_09145"/>
<dbReference type="PANTHER" id="PTHR33498">
    <property type="entry name" value="TRANSPOSASE FOR INSERTION SEQUENCE ELEMENT IS1557"/>
    <property type="match status" value="1"/>
</dbReference>
<name>A0A975FPY4_9MICO</name>
<dbReference type="InterPro" id="IPR032877">
    <property type="entry name" value="Transposase_HTH"/>
</dbReference>
<evidence type="ECO:0000313" key="4">
    <source>
        <dbReference type="Proteomes" id="UP000671914"/>
    </source>
</evidence>
<proteinExistence type="predicted"/>
<dbReference type="Pfam" id="PF13542">
    <property type="entry name" value="HTH_Tnp_ISL3"/>
    <property type="match status" value="1"/>
</dbReference>
<accession>A0A975FPY4</accession>
<dbReference type="Proteomes" id="UP000671914">
    <property type="component" value="Chromosome"/>
</dbReference>
<organism evidence="3 4">
    <name type="scientific">Agromyces archimandritae</name>
    <dbReference type="NCBI Taxonomy" id="2781962"/>
    <lineage>
        <taxon>Bacteria</taxon>
        <taxon>Bacillati</taxon>
        <taxon>Actinomycetota</taxon>
        <taxon>Actinomycetes</taxon>
        <taxon>Micrococcales</taxon>
        <taxon>Microbacteriaceae</taxon>
        <taxon>Agromyces</taxon>
    </lineage>
</organism>
<feature type="domain" description="Transposase IS204/IS1001/IS1096/IS1165 DDE" evidence="1">
    <location>
        <begin position="151"/>
        <end position="408"/>
    </location>
</feature>
<reference evidence="3" key="1">
    <citation type="submission" date="2021-03" db="EMBL/GenBank/DDBJ databases">
        <title>Agromyces archimandritus sp. nov., isolated from the cockroach Archimandrita tessellata.</title>
        <authorList>
            <person name="Guzman J."/>
            <person name="Ortuzar M."/>
            <person name="Poehlein A."/>
            <person name="Daniel R."/>
            <person name="Trujillo M."/>
            <person name="Vilcinskas A."/>
        </authorList>
    </citation>
    <scope>NUCLEOTIDE SEQUENCE</scope>
    <source>
        <strain evidence="3">G127AT</strain>
    </source>
</reference>
<feature type="domain" description="Transposase IS204/IS1001/IS1096/IS1165 helix-turn-helix" evidence="2">
    <location>
        <begin position="82"/>
        <end position="131"/>
    </location>
</feature>
<keyword evidence="4" id="KW-1185">Reference proteome</keyword>
<sequence length="417" mass="46550">MLLGLDGVHVEHVDRRDGLLTVTVSSPPGPAGCPSCGVIATGRGRRRRVLRDVPGADRVRLVWRQRVFRCEDTDCGRKTFMEQLPSLVAPRGSITARAVVWAIGQLRREHATVQGLARQLDTSWKTLWRAVEPELEQLAADESRFDGVSTLGVDEHIWHHVDPACAARKELTGMVDLTRDEHGKTHARLLDLVPGRSGRVYKAWLDQRGEDFRRNVKVAALDPFAGYKAAIDDKLHDAIAVLDAFHVVKLATAAVDEVRRRVQQDTLGHRGRKGDPLYGIQTILRAGAEHLTDKQRARLVAAINADPAHEEVFIAWQCAQQLRAAYHAKDLAQGRRIAVTVVDTFHTCPIPEIARLGRTLRRWRDAFLAYFTTGRSSNGGTEAVNGIIELHRRLARGFRNRHNYRLRMLLAAGGLTP</sequence>
<protein>
    <submittedName>
        <fullName evidence="3">ISL3 family transposase</fullName>
    </submittedName>
</protein>